<keyword evidence="4 6" id="KW-0472">Membrane</keyword>
<feature type="transmembrane region" description="Helical" evidence="6">
    <location>
        <begin position="166"/>
        <end position="191"/>
    </location>
</feature>
<dbReference type="GeneID" id="30014036"/>
<evidence type="ECO:0000256" key="3">
    <source>
        <dbReference type="ARBA" id="ARBA00022989"/>
    </source>
</evidence>
<evidence type="ECO:0000256" key="1">
    <source>
        <dbReference type="ARBA" id="ARBA00004141"/>
    </source>
</evidence>
<accession>A0A178Z8D8</accession>
<proteinExistence type="predicted"/>
<dbReference type="EMBL" id="LVYI01000010">
    <property type="protein sequence ID" value="OAP55716.1"/>
    <property type="molecule type" value="Genomic_DNA"/>
</dbReference>
<keyword evidence="8" id="KW-1185">Reference proteome</keyword>
<dbReference type="RefSeq" id="XP_018689083.1">
    <property type="nucleotide sequence ID" value="XM_018841374.1"/>
</dbReference>
<keyword evidence="2 6" id="KW-0812">Transmembrane</keyword>
<feature type="transmembrane region" description="Helical" evidence="6">
    <location>
        <begin position="33"/>
        <end position="51"/>
    </location>
</feature>
<evidence type="ECO:0000256" key="2">
    <source>
        <dbReference type="ARBA" id="ARBA00022692"/>
    </source>
</evidence>
<evidence type="ECO:0000313" key="8">
    <source>
        <dbReference type="Proteomes" id="UP000078343"/>
    </source>
</evidence>
<feature type="transmembrane region" description="Helical" evidence="6">
    <location>
        <begin position="211"/>
        <end position="236"/>
    </location>
</feature>
<organism evidence="7 8">
    <name type="scientific">Fonsecaea erecta</name>
    <dbReference type="NCBI Taxonomy" id="1367422"/>
    <lineage>
        <taxon>Eukaryota</taxon>
        <taxon>Fungi</taxon>
        <taxon>Dikarya</taxon>
        <taxon>Ascomycota</taxon>
        <taxon>Pezizomycotina</taxon>
        <taxon>Eurotiomycetes</taxon>
        <taxon>Chaetothyriomycetidae</taxon>
        <taxon>Chaetothyriales</taxon>
        <taxon>Herpotrichiellaceae</taxon>
        <taxon>Fonsecaea</taxon>
    </lineage>
</organism>
<feature type="transmembrane region" description="Helical" evidence="6">
    <location>
        <begin position="251"/>
        <end position="270"/>
    </location>
</feature>
<keyword evidence="3 6" id="KW-1133">Transmembrane helix</keyword>
<protein>
    <recommendedName>
        <fullName evidence="9">RTA1 domain protein</fullName>
    </recommendedName>
</protein>
<evidence type="ECO:0000313" key="7">
    <source>
        <dbReference type="EMBL" id="OAP55716.1"/>
    </source>
</evidence>
<reference evidence="7 8" key="1">
    <citation type="submission" date="2016-04" db="EMBL/GenBank/DDBJ databases">
        <title>Draft genome of Fonsecaea erecta CBS 125763.</title>
        <authorList>
            <person name="Weiss V.A."/>
            <person name="Vicente V.A."/>
            <person name="Raittz R.T."/>
            <person name="Moreno L.F."/>
            <person name="De Souza E.M."/>
            <person name="Pedrosa F.O."/>
            <person name="Steffens M.B."/>
            <person name="Faoro H."/>
            <person name="Tadra-Sfeir M.Z."/>
            <person name="Najafzadeh M.J."/>
            <person name="Felipe M.S."/>
            <person name="Teixeira M."/>
            <person name="Sun J."/>
            <person name="Xi L."/>
            <person name="Gomes R."/>
            <person name="De Azevedo C.M."/>
            <person name="Salgado C.G."/>
            <person name="Da Silva M.B."/>
            <person name="Nascimento M.F."/>
            <person name="Queiroz-Telles F."/>
            <person name="Attili D.S."/>
            <person name="Gorbushina A."/>
        </authorList>
    </citation>
    <scope>NUCLEOTIDE SEQUENCE [LARGE SCALE GENOMIC DNA]</scope>
    <source>
        <strain evidence="7 8">CBS 125763</strain>
    </source>
</reference>
<dbReference type="STRING" id="1367422.A0A178Z8D8"/>
<evidence type="ECO:0008006" key="9">
    <source>
        <dbReference type="Google" id="ProtNLM"/>
    </source>
</evidence>
<dbReference type="GO" id="GO:0005886">
    <property type="term" value="C:plasma membrane"/>
    <property type="evidence" value="ECO:0007669"/>
    <property type="project" value="TreeGrafter"/>
</dbReference>
<feature type="transmembrane region" description="Helical" evidence="6">
    <location>
        <begin position="89"/>
        <end position="111"/>
    </location>
</feature>
<comment type="caution">
    <text evidence="7">The sequence shown here is derived from an EMBL/GenBank/DDBJ whole genome shotgun (WGS) entry which is preliminary data.</text>
</comment>
<sequence>MNSTFDPATCTYATCSVKDYGQLQYIPSLAGNAFYLAVFSLACLAQIWLGVRYRTWGFMCGMLGGIGLEILGYAYRVRLHYDDFDNNSFIIYLVGLTLGPALFSGAIYICLARIIAVYGLRLSILSPRTITIVFVGCDLVALILQAAGGALASIDSTPSLGQTGVNLMIAGLASQVASTTLFCGLCLQIVFRIHTRPSLINHNSAALRRALAFRLFLIAIAIATVAILVRCCFRVAELSRGFSSALANNEVLFMVLDGAMMALTVLALSVGHPGPALGVMWAQGGFELRRRQRSRSSKKGARGIAYTVKPQPLQTEISHAGLPK</sequence>
<gene>
    <name evidence="7" type="ORF">AYL99_09868</name>
</gene>
<feature type="compositionally biased region" description="Basic residues" evidence="5">
    <location>
        <begin position="291"/>
        <end position="301"/>
    </location>
</feature>
<comment type="subcellular location">
    <subcellularLocation>
        <location evidence="1">Membrane</location>
        <topology evidence="1">Multi-pass membrane protein</topology>
    </subcellularLocation>
</comment>
<evidence type="ECO:0000256" key="4">
    <source>
        <dbReference type="ARBA" id="ARBA00023136"/>
    </source>
</evidence>
<dbReference type="GO" id="GO:0000324">
    <property type="term" value="C:fungal-type vacuole"/>
    <property type="evidence" value="ECO:0007669"/>
    <property type="project" value="TreeGrafter"/>
</dbReference>
<dbReference type="PANTHER" id="PTHR31465">
    <property type="entry name" value="PROTEIN RTA1-RELATED"/>
    <property type="match status" value="1"/>
</dbReference>
<feature type="region of interest" description="Disordered" evidence="5">
    <location>
        <begin position="291"/>
        <end position="324"/>
    </location>
</feature>
<dbReference type="OrthoDB" id="4521223at2759"/>
<dbReference type="Pfam" id="PF04479">
    <property type="entry name" value="RTA1"/>
    <property type="match status" value="1"/>
</dbReference>
<evidence type="ECO:0000256" key="6">
    <source>
        <dbReference type="SAM" id="Phobius"/>
    </source>
</evidence>
<dbReference type="Proteomes" id="UP000078343">
    <property type="component" value="Unassembled WGS sequence"/>
</dbReference>
<dbReference type="AlphaFoldDB" id="A0A178Z8D8"/>
<feature type="transmembrane region" description="Helical" evidence="6">
    <location>
        <begin position="58"/>
        <end position="77"/>
    </location>
</feature>
<dbReference type="PANTHER" id="PTHR31465:SF9">
    <property type="entry name" value="SPHINGOID LONG-CHAIN BASE TRANSPORTER RSB1"/>
    <property type="match status" value="1"/>
</dbReference>
<dbReference type="InterPro" id="IPR007568">
    <property type="entry name" value="RTA1"/>
</dbReference>
<feature type="transmembrane region" description="Helical" evidence="6">
    <location>
        <begin position="132"/>
        <end position="154"/>
    </location>
</feature>
<evidence type="ECO:0000256" key="5">
    <source>
        <dbReference type="SAM" id="MobiDB-lite"/>
    </source>
</evidence>
<name>A0A178Z8D8_9EURO</name>